<dbReference type="GO" id="GO:0032259">
    <property type="term" value="P:methylation"/>
    <property type="evidence" value="ECO:0007669"/>
    <property type="project" value="UniProtKB-KW"/>
</dbReference>
<proteinExistence type="predicted"/>
<keyword evidence="1" id="KW-0489">Methyltransferase</keyword>
<accession>A0AAV5AW03</accession>
<dbReference type="RefSeq" id="WP_264846073.1">
    <property type="nucleotide sequence ID" value="NZ_BPMA01000017.1"/>
</dbReference>
<organism evidence="1 3">
    <name type="scientific">Capnocytophaga catalasegens</name>
    <dbReference type="NCBI Taxonomy" id="1004260"/>
    <lineage>
        <taxon>Bacteria</taxon>
        <taxon>Pseudomonadati</taxon>
        <taxon>Bacteroidota</taxon>
        <taxon>Flavobacteriia</taxon>
        <taxon>Flavobacteriales</taxon>
        <taxon>Flavobacteriaceae</taxon>
        <taxon>Capnocytophaga</taxon>
    </lineage>
</organism>
<sequence length="280" mass="32939">MNTSPDNLYIKTKDFSVSKEDFSLFYNEEYDYLQTFPQPENIAKYYESEDYISHTDRNKGLFEKIYQLVKRYMLSRKVQLLEKYIKNKGTLLDIGAGTGDFLRIAQKKGWQVTGVEPNQKAIDNARKKNISLYKNLEEVQRTFDCITLWHVLEHIPNLQLQIDFINKHLQTNGILIIAVPNYKSKDAFIYQEFWAGYDVPRHLWHFSKTSISKLFSDNHFQIINIKPMLFDAFYISLLSEKYKTGKINFIKGFVNGFRSNLSAIQTGEYSSLIYILKKIK</sequence>
<name>A0AAV5AW03_9FLAO</name>
<dbReference type="SUPFAM" id="SSF53335">
    <property type="entry name" value="S-adenosyl-L-methionine-dependent methyltransferases"/>
    <property type="match status" value="1"/>
</dbReference>
<dbReference type="Pfam" id="PF13489">
    <property type="entry name" value="Methyltransf_23"/>
    <property type="match status" value="1"/>
</dbReference>
<dbReference type="AlphaFoldDB" id="A0AAV5AW03"/>
<gene>
    <name evidence="1" type="ORF">RCZ15_10010</name>
    <name evidence="2" type="ORF">RCZ16_22130</name>
</gene>
<evidence type="ECO:0000313" key="4">
    <source>
        <dbReference type="Proteomes" id="UP001208692"/>
    </source>
</evidence>
<keyword evidence="1" id="KW-0808">Transferase</keyword>
<evidence type="ECO:0000313" key="2">
    <source>
        <dbReference type="EMBL" id="GJM53897.1"/>
    </source>
</evidence>
<dbReference type="Proteomes" id="UP001207736">
    <property type="component" value="Unassembled WGS sequence"/>
</dbReference>
<evidence type="ECO:0000313" key="1">
    <source>
        <dbReference type="EMBL" id="GJM50026.1"/>
    </source>
</evidence>
<dbReference type="InterPro" id="IPR029063">
    <property type="entry name" value="SAM-dependent_MTases_sf"/>
</dbReference>
<evidence type="ECO:0000313" key="3">
    <source>
        <dbReference type="Proteomes" id="UP001207736"/>
    </source>
</evidence>
<keyword evidence="4" id="KW-1185">Reference proteome</keyword>
<dbReference type="CDD" id="cd02440">
    <property type="entry name" value="AdoMet_MTases"/>
    <property type="match status" value="1"/>
</dbReference>
<dbReference type="PANTHER" id="PTHR43861">
    <property type="entry name" value="TRANS-ACONITATE 2-METHYLTRANSFERASE-RELATED"/>
    <property type="match status" value="1"/>
</dbReference>
<dbReference type="Proteomes" id="UP001208692">
    <property type="component" value="Unassembled WGS sequence"/>
</dbReference>
<comment type="caution">
    <text evidence="1">The sequence shown here is derived from an EMBL/GenBank/DDBJ whole genome shotgun (WGS) entry which is preliminary data.</text>
</comment>
<dbReference type="PANTHER" id="PTHR43861:SF6">
    <property type="entry name" value="METHYLTRANSFERASE TYPE 11"/>
    <property type="match status" value="1"/>
</dbReference>
<dbReference type="GO" id="GO:0008168">
    <property type="term" value="F:methyltransferase activity"/>
    <property type="evidence" value="ECO:0007669"/>
    <property type="project" value="UniProtKB-KW"/>
</dbReference>
<dbReference type="EMBL" id="BQKB01000051">
    <property type="protein sequence ID" value="GJM53897.1"/>
    <property type="molecule type" value="Genomic_DNA"/>
</dbReference>
<dbReference type="EMBL" id="BQKA01000018">
    <property type="protein sequence ID" value="GJM50026.1"/>
    <property type="molecule type" value="Genomic_DNA"/>
</dbReference>
<protein>
    <submittedName>
        <fullName evidence="1">Methyltransferase</fullName>
    </submittedName>
</protein>
<dbReference type="Gene3D" id="3.40.50.150">
    <property type="entry name" value="Vaccinia Virus protein VP39"/>
    <property type="match status" value="1"/>
</dbReference>
<reference evidence="1 4" key="1">
    <citation type="submission" date="2021-11" db="EMBL/GenBank/DDBJ databases">
        <title>Draft genome sequence of Capnocytophaga sp. strain KC07075 isolated from cat oral cavity.</title>
        <authorList>
            <person name="Suzuki M."/>
            <person name="Imaoka K."/>
            <person name="Kimura M."/>
            <person name="Morikawa S."/>
            <person name="Maeda K."/>
        </authorList>
    </citation>
    <scope>NUCLEOTIDE SEQUENCE</scope>
    <source>
        <strain evidence="1">KC07075</strain>
        <strain evidence="2 4">KC07079</strain>
    </source>
</reference>